<organism evidence="1 2">
    <name type="scientific">Cytobacillus horneckiae</name>
    <dbReference type="NCBI Taxonomy" id="549687"/>
    <lineage>
        <taxon>Bacteria</taxon>
        <taxon>Bacillati</taxon>
        <taxon>Bacillota</taxon>
        <taxon>Bacilli</taxon>
        <taxon>Bacillales</taxon>
        <taxon>Bacillaceae</taxon>
        <taxon>Cytobacillus</taxon>
    </lineage>
</organism>
<gene>
    <name evidence="1" type="ORF">CWS20_04840</name>
</gene>
<name>A0A2N0ZLE5_9BACI</name>
<dbReference type="AlphaFoldDB" id="A0A2N0ZLE5"/>
<evidence type="ECO:0000313" key="2">
    <source>
        <dbReference type="Proteomes" id="UP000233343"/>
    </source>
</evidence>
<keyword evidence="2" id="KW-1185">Reference proteome</keyword>
<comment type="caution">
    <text evidence="1">The sequence shown here is derived from an EMBL/GenBank/DDBJ whole genome shotgun (WGS) entry which is preliminary data.</text>
</comment>
<evidence type="ECO:0000313" key="1">
    <source>
        <dbReference type="EMBL" id="PKG30322.1"/>
    </source>
</evidence>
<dbReference type="Proteomes" id="UP000233343">
    <property type="component" value="Unassembled WGS sequence"/>
</dbReference>
<sequence>MNENHHMLNIIDFTSTAHHTIFVKVTGYDAVIAREFTGEVKFVGGRPYGDIIHPQRTHLSFECRQFVQELLLKKYNEGAFQSFL</sequence>
<reference evidence="1 2" key="1">
    <citation type="journal article" date="2010" name="Int. J. Syst. Evol. Microbiol.">
        <title>Bacillus horneckiae sp. nov., isolated from a spacecraft-assembly clean room.</title>
        <authorList>
            <person name="Vaishampayan P."/>
            <person name="Probst A."/>
            <person name="Krishnamurthi S."/>
            <person name="Ghosh S."/>
            <person name="Osman S."/>
            <person name="McDowall A."/>
            <person name="Ruckmani A."/>
            <person name="Mayilraj S."/>
            <person name="Venkateswaran K."/>
        </authorList>
    </citation>
    <scope>NUCLEOTIDE SEQUENCE [LARGE SCALE GENOMIC DNA]</scope>
    <source>
        <strain evidence="2">1PO1SC</strain>
    </source>
</reference>
<protein>
    <submittedName>
        <fullName evidence="1">Uncharacterized protein</fullName>
    </submittedName>
</protein>
<dbReference type="EMBL" id="PISD01000008">
    <property type="protein sequence ID" value="PKG30322.1"/>
    <property type="molecule type" value="Genomic_DNA"/>
</dbReference>
<dbReference type="RefSeq" id="WP_066199505.1">
    <property type="nucleotide sequence ID" value="NZ_JAMAUX010000002.1"/>
</dbReference>
<proteinExistence type="predicted"/>
<accession>A0A2N0ZLE5</accession>